<dbReference type="InterPro" id="IPR011852">
    <property type="entry name" value="TRAP_TAXI"/>
</dbReference>
<accession>A0A381VUU0</accession>
<dbReference type="EMBL" id="UINC01009846">
    <property type="protein sequence ID" value="SVA44035.1"/>
    <property type="molecule type" value="Genomic_DNA"/>
</dbReference>
<dbReference type="NCBIfam" id="TIGR02122">
    <property type="entry name" value="TRAP_TAXI"/>
    <property type="match status" value="1"/>
</dbReference>
<name>A0A381VUU0_9ZZZZ</name>
<dbReference type="AlphaFoldDB" id="A0A381VUU0"/>
<proteinExistence type="predicted"/>
<dbReference type="PANTHER" id="PTHR42941:SF1">
    <property type="entry name" value="SLL1037 PROTEIN"/>
    <property type="match status" value="1"/>
</dbReference>
<organism evidence="1">
    <name type="scientific">marine metagenome</name>
    <dbReference type="NCBI Taxonomy" id="408172"/>
    <lineage>
        <taxon>unclassified sequences</taxon>
        <taxon>metagenomes</taxon>
        <taxon>ecological metagenomes</taxon>
    </lineage>
</organism>
<dbReference type="SUPFAM" id="SSF53850">
    <property type="entry name" value="Periplasmic binding protein-like II"/>
    <property type="match status" value="1"/>
</dbReference>
<sequence>MVVYAQKVGFAEIVRPRFEGMDMRQVGFLVTLMLGTFAASCGGGGGDDESVDQAPARVFLSLGTAPPGGAFFVVGSALAEVMNEFGGALGWNTTAEATSGSQENIRRLDSGELDFAMSNAAITYFAMRGSEGWEKAYPMRTVMTLAPNVALFITPANSDVETIADLRGNRVGVGPAGAGFEYFVGPLLGAHGITYDDFTPLNATQAGAVDLIADGSAAAVFVGGAVPTASITQASASQDIHFVPFDEDARQALIDEYLFFNAATIPAETYRGQTDAYEGLDVGSMHLITSAAVDEELVYNVTKTLYEQRESVVEKHAAGRAINPGNVVRDTGTEFHAGAIRFYQEIGIWP</sequence>
<protein>
    <recommendedName>
        <fullName evidence="2">TAXI family TRAP transporter solute-binding subunit</fullName>
    </recommendedName>
</protein>
<gene>
    <name evidence="1" type="ORF">METZ01_LOCUS96889</name>
</gene>
<dbReference type="PANTHER" id="PTHR42941">
    <property type="entry name" value="SLL1037 PROTEIN"/>
    <property type="match status" value="1"/>
</dbReference>
<dbReference type="Gene3D" id="3.40.190.10">
    <property type="entry name" value="Periplasmic binding protein-like II"/>
    <property type="match status" value="2"/>
</dbReference>
<dbReference type="Pfam" id="PF16868">
    <property type="entry name" value="NMT1_3"/>
    <property type="match status" value="1"/>
</dbReference>
<evidence type="ECO:0000313" key="1">
    <source>
        <dbReference type="EMBL" id="SVA44035.1"/>
    </source>
</evidence>
<evidence type="ECO:0008006" key="2">
    <source>
        <dbReference type="Google" id="ProtNLM"/>
    </source>
</evidence>
<reference evidence="1" key="1">
    <citation type="submission" date="2018-05" db="EMBL/GenBank/DDBJ databases">
        <authorList>
            <person name="Lanie J.A."/>
            <person name="Ng W.-L."/>
            <person name="Kazmierczak K.M."/>
            <person name="Andrzejewski T.M."/>
            <person name="Davidsen T.M."/>
            <person name="Wayne K.J."/>
            <person name="Tettelin H."/>
            <person name="Glass J.I."/>
            <person name="Rusch D."/>
            <person name="Podicherti R."/>
            <person name="Tsui H.-C.T."/>
            <person name="Winkler M.E."/>
        </authorList>
    </citation>
    <scope>NUCLEOTIDE SEQUENCE</scope>
</reference>
<dbReference type="CDD" id="cd13520">
    <property type="entry name" value="PBP2_TAXI_TRAP"/>
    <property type="match status" value="1"/>
</dbReference>